<dbReference type="EMBL" id="JACAZI010000002">
    <property type="protein sequence ID" value="KAF7369295.1"/>
    <property type="molecule type" value="Genomic_DNA"/>
</dbReference>
<evidence type="ECO:0000313" key="1">
    <source>
        <dbReference type="EMBL" id="KAF7369295.1"/>
    </source>
</evidence>
<gene>
    <name evidence="1" type="ORF">MVEN_00257300</name>
</gene>
<dbReference type="Proteomes" id="UP000620124">
    <property type="component" value="Unassembled WGS sequence"/>
</dbReference>
<comment type="caution">
    <text evidence="1">The sequence shown here is derived from an EMBL/GenBank/DDBJ whole genome shotgun (WGS) entry which is preliminary data.</text>
</comment>
<dbReference type="OrthoDB" id="3145912at2759"/>
<evidence type="ECO:0000313" key="2">
    <source>
        <dbReference type="Proteomes" id="UP000620124"/>
    </source>
</evidence>
<sequence>MSSDSSPVFPPELEQEIFEMTVYLYPESTPVLVFVCRRVYEWAVRIKYNTVTPTGVQLSCPYRVLQRGIRSKSKPISFFLRVQHLYILYGNQLQETLAACTAVQSLAILPRVPSWIFPDLAALRPRRLSIRLVPLLDNMDLCRPTFTFVTHLHMFDHVSELSEHMDRGLHLLSLLPALTHLAVNIAARVAPMLARCKKLRVLVHWMRSKTWKSGSPPPEDLKFDNDDRVVCIVVEDWTCQNDWVTGTKGGMDFWARADAFVTMKRRGEIKPSSRCWIEEGDEI</sequence>
<name>A0A8H7DCF8_9AGAR</name>
<keyword evidence="2" id="KW-1185">Reference proteome</keyword>
<proteinExistence type="predicted"/>
<dbReference type="AlphaFoldDB" id="A0A8H7DCF8"/>
<organism evidence="1 2">
    <name type="scientific">Mycena venus</name>
    <dbReference type="NCBI Taxonomy" id="2733690"/>
    <lineage>
        <taxon>Eukaryota</taxon>
        <taxon>Fungi</taxon>
        <taxon>Dikarya</taxon>
        <taxon>Basidiomycota</taxon>
        <taxon>Agaricomycotina</taxon>
        <taxon>Agaricomycetes</taxon>
        <taxon>Agaricomycetidae</taxon>
        <taxon>Agaricales</taxon>
        <taxon>Marasmiineae</taxon>
        <taxon>Mycenaceae</taxon>
        <taxon>Mycena</taxon>
    </lineage>
</organism>
<reference evidence="1" key="1">
    <citation type="submission" date="2020-05" db="EMBL/GenBank/DDBJ databases">
        <title>Mycena genomes resolve the evolution of fungal bioluminescence.</title>
        <authorList>
            <person name="Tsai I.J."/>
        </authorList>
    </citation>
    <scope>NUCLEOTIDE SEQUENCE</scope>
    <source>
        <strain evidence="1">CCC161011</strain>
    </source>
</reference>
<protein>
    <submittedName>
        <fullName evidence="1">Uncharacterized protein</fullName>
    </submittedName>
</protein>
<accession>A0A8H7DCF8</accession>